<dbReference type="STRING" id="305507.SAMN04489724_1345"/>
<sequence length="57" mass="6849">MNCRTKFRLKLVLLSAKLMKSKLDFFIVREDTNDGCAEYPNRYWFCSEEINLKVEKL</sequence>
<name>A0A1I6Z0R6_9BACT</name>
<dbReference type="AlphaFoldDB" id="A0A1I6Z0R6"/>
<accession>A0A1I6Z0R6</accession>
<reference evidence="2" key="1">
    <citation type="submission" date="2016-10" db="EMBL/GenBank/DDBJ databases">
        <authorList>
            <person name="Varghese N."/>
            <person name="Submissions S."/>
        </authorList>
    </citation>
    <scope>NUCLEOTIDE SEQUENCE [LARGE SCALE GENOMIC DNA]</scope>
    <source>
        <strain evidence="2">DSM 23445</strain>
    </source>
</reference>
<gene>
    <name evidence="1" type="ORF">SAMN04489724_1345</name>
</gene>
<protein>
    <submittedName>
        <fullName evidence="1">Uncharacterized protein</fullName>
    </submittedName>
</protein>
<evidence type="ECO:0000313" key="2">
    <source>
        <dbReference type="Proteomes" id="UP000199673"/>
    </source>
</evidence>
<evidence type="ECO:0000313" key="1">
    <source>
        <dbReference type="EMBL" id="SFT56218.1"/>
    </source>
</evidence>
<proteinExistence type="predicted"/>
<keyword evidence="2" id="KW-1185">Reference proteome</keyword>
<dbReference type="EMBL" id="FPBF01000001">
    <property type="protein sequence ID" value="SFT56218.1"/>
    <property type="molecule type" value="Genomic_DNA"/>
</dbReference>
<dbReference type="Proteomes" id="UP000199673">
    <property type="component" value="Unassembled WGS sequence"/>
</dbReference>
<organism evidence="1 2">
    <name type="scientific">Algoriphagus locisalis</name>
    <dbReference type="NCBI Taxonomy" id="305507"/>
    <lineage>
        <taxon>Bacteria</taxon>
        <taxon>Pseudomonadati</taxon>
        <taxon>Bacteroidota</taxon>
        <taxon>Cytophagia</taxon>
        <taxon>Cytophagales</taxon>
        <taxon>Cyclobacteriaceae</taxon>
        <taxon>Algoriphagus</taxon>
    </lineage>
</organism>